<proteinExistence type="predicted"/>
<dbReference type="Pfam" id="PF13176">
    <property type="entry name" value="TPR_7"/>
    <property type="match status" value="1"/>
</dbReference>
<feature type="repeat" description="TPR" evidence="3">
    <location>
        <begin position="843"/>
        <end position="876"/>
    </location>
</feature>
<dbReference type="GO" id="GO:0006401">
    <property type="term" value="P:RNA catabolic process"/>
    <property type="evidence" value="ECO:0007669"/>
    <property type="project" value="InterPro"/>
</dbReference>
<evidence type="ECO:0000313" key="4">
    <source>
        <dbReference type="EMBL" id="KAG8040407.1"/>
    </source>
</evidence>
<keyword evidence="1" id="KW-0677">Repeat</keyword>
<dbReference type="Proteomes" id="UP000729913">
    <property type="component" value="Unassembled WGS sequence"/>
</dbReference>
<dbReference type="PROSITE" id="PS50005">
    <property type="entry name" value="TPR"/>
    <property type="match status" value="4"/>
</dbReference>
<protein>
    <recommendedName>
        <fullName evidence="6">Tetratricopeptide repeat protein 37</fullName>
    </recommendedName>
</protein>
<dbReference type="InterPro" id="IPR039226">
    <property type="entry name" value="Ski3/TTC37"/>
</dbReference>
<gene>
    <name evidence="4" type="ORF">G9C98_001221</name>
</gene>
<dbReference type="SMART" id="SM00028">
    <property type="entry name" value="TPR"/>
    <property type="match status" value="12"/>
</dbReference>
<dbReference type="GO" id="GO:0055087">
    <property type="term" value="C:Ski complex"/>
    <property type="evidence" value="ECO:0007669"/>
    <property type="project" value="InterPro"/>
</dbReference>
<evidence type="ECO:0000256" key="1">
    <source>
        <dbReference type="ARBA" id="ARBA00022737"/>
    </source>
</evidence>
<keyword evidence="2 3" id="KW-0802">TPR repeat</keyword>
<evidence type="ECO:0000256" key="2">
    <source>
        <dbReference type="ARBA" id="ARBA00022803"/>
    </source>
</evidence>
<accession>A0A8J5R0Y7</accession>
<reference evidence="4" key="2">
    <citation type="submission" date="2021-04" db="EMBL/GenBank/DDBJ databases">
        <title>Genome-wide patterns of bracovirus chromosomal integration into multiple host tissues during parasitism.</title>
        <authorList>
            <person name="Chebbi M.A.C."/>
        </authorList>
    </citation>
    <scope>NUCLEOTIDE SEQUENCE</scope>
    <source>
        <tissue evidence="4">Whole body</tissue>
    </source>
</reference>
<sequence>MSKESKIALKEIRSCLDEHQYVEAMKKCQKLLKIDKKNYMALILLGAAMKDIDQYKSQAPLAYRKAIDLQPDNPLAWRGLVKFYEGQPGNVETWRELVPAYCKLLKLDSDLQKNLNYLDQLSRLSIILNDNEIFDEVIALILELKKDKDKNELYKIDELLISMINEFTNALPKYHELYKNVLLSSLDKDISSKHLEYYKNYLKLLFSEKNYSGLFSAATQMNLKYPREMYPLEWICRVYAEQIVLEDYETVQDIAIDLYYQSLLDLNSDSYLAIFAKAMHYWLKDNLIESRDLLHQAIALHSKLLFAWIALSKVNSKLHCWAEAENAAERSLQLINKNSKIIIEKLNLQLIESLARSESKKKWEQAAEKCKKLLENNNSLKKLKLLYARVQILQNIPEAFILLKELENDPETHQEAIVIRALYLKNRESYEEAIDVLGAVLDTSKAWLILGTIYWKMSNYSHSLMAFLKGIHADPNDWECLVYLGHYYREHGNDLEKSRKCYQKALRINPNSEEAGSGLSTAYRLLKNTEANMQMLQRVTTEEGGGPKWAWLQLGLQQLDQGKIEQAIKSLRYVIRADPNDNHCWESLADAYWARGAHTSALKSYQRALDLSPGSLYPMIQLANIKLVLGRHDEAKEAFIQVLSQEQRYIPALKGLAETCLGLAKESASKQLLGRARRNCQHAIDCITDAIIENSNLSCLWKLLGDASYRVAILPEKYCYVEVTPGLIKSMSEKYRIEIHQSELFTLAARSYCRALSITKDSSLLWHDLACCYLSQLIHDSTVNRKVTAEKSLEAAKQAVRLCPTTWVHWNILGVICMMPEIKNYALAQHSWVMAIDREPNNGVAWTNLGTLYLHLGETFKANKAFSRAQRADPEYSNSWIGQGIIAESVDNREAMDLFRHAIQLGYHPQAAVGYSHWVLMNILNPDAKKDALYHYMIVNMHAIPVAIDAMTWYTEREPDVIYGRNALGLLLERQKLYKLAAHEYSVALKLGKEDSQEDHVRVNLARVLVQMGEFDEAIEVCQRIKIASFNSHCQLALALFKAARYEESYAAYEAALNWLADDGSDKAHVLCAMASMAYMFQEVDDVKTLLFQCIEIQPPTVAGLLAAAALGLLHHDLNLTSLVLKELEIYKDDPKYRHHVARLSAYSCLMHHDITGAIRIISKSIHRRPDDVGSWISLVRLLMETNSSDFGYCAQKSLYLGRKNSTVAVAQVACVSSLGQLIDVNNDKEQCGLRSVQKTIFSFPGIAESWANLIVAALPRCEKSDSIPNFKWLLSLVSIIREKWNCSKPMNEWLQINQEKILEISTKY</sequence>
<name>A0A8J5R0Y7_9HYME</name>
<dbReference type="OrthoDB" id="421075at2759"/>
<feature type="repeat" description="TPR" evidence="3">
    <location>
        <begin position="444"/>
        <end position="477"/>
    </location>
</feature>
<feature type="repeat" description="TPR" evidence="3">
    <location>
        <begin position="582"/>
        <end position="615"/>
    </location>
</feature>
<dbReference type="Pfam" id="PF13432">
    <property type="entry name" value="TPR_16"/>
    <property type="match status" value="1"/>
</dbReference>
<feature type="repeat" description="TPR" evidence="3">
    <location>
        <begin position="548"/>
        <end position="581"/>
    </location>
</feature>
<evidence type="ECO:0008006" key="6">
    <source>
        <dbReference type="Google" id="ProtNLM"/>
    </source>
</evidence>
<dbReference type="InterPro" id="IPR019734">
    <property type="entry name" value="TPR_rpt"/>
</dbReference>
<reference evidence="4" key="1">
    <citation type="submission" date="2020-03" db="EMBL/GenBank/DDBJ databases">
        <authorList>
            <person name="Chebbi M.A."/>
            <person name="Drezen J.M."/>
        </authorList>
    </citation>
    <scope>NUCLEOTIDE SEQUENCE</scope>
    <source>
        <tissue evidence="4">Whole body</tissue>
    </source>
</reference>
<organism evidence="4 5">
    <name type="scientific">Cotesia typhae</name>
    <dbReference type="NCBI Taxonomy" id="2053667"/>
    <lineage>
        <taxon>Eukaryota</taxon>
        <taxon>Metazoa</taxon>
        <taxon>Ecdysozoa</taxon>
        <taxon>Arthropoda</taxon>
        <taxon>Hexapoda</taxon>
        <taxon>Insecta</taxon>
        <taxon>Pterygota</taxon>
        <taxon>Neoptera</taxon>
        <taxon>Endopterygota</taxon>
        <taxon>Hymenoptera</taxon>
        <taxon>Apocrita</taxon>
        <taxon>Ichneumonoidea</taxon>
        <taxon>Braconidae</taxon>
        <taxon>Microgastrinae</taxon>
        <taxon>Cotesia</taxon>
    </lineage>
</organism>
<dbReference type="EMBL" id="JAAOIC020000022">
    <property type="protein sequence ID" value="KAG8040407.1"/>
    <property type="molecule type" value="Genomic_DNA"/>
</dbReference>
<dbReference type="Pfam" id="PF13181">
    <property type="entry name" value="TPR_8"/>
    <property type="match status" value="1"/>
</dbReference>
<keyword evidence="5" id="KW-1185">Reference proteome</keyword>
<dbReference type="Pfam" id="PF13431">
    <property type="entry name" value="TPR_17"/>
    <property type="match status" value="1"/>
</dbReference>
<evidence type="ECO:0000256" key="3">
    <source>
        <dbReference type="PROSITE-ProRule" id="PRU00339"/>
    </source>
</evidence>
<dbReference type="PANTHER" id="PTHR15704:SF7">
    <property type="entry name" value="SUPERKILLER COMPLEX PROTEIN 3"/>
    <property type="match status" value="1"/>
</dbReference>
<comment type="caution">
    <text evidence="4">The sequence shown here is derived from an EMBL/GenBank/DDBJ whole genome shotgun (WGS) entry which is preliminary data.</text>
</comment>
<evidence type="ECO:0000313" key="5">
    <source>
        <dbReference type="Proteomes" id="UP000729913"/>
    </source>
</evidence>
<dbReference type="PANTHER" id="PTHR15704">
    <property type="entry name" value="SUPERKILLER 3 PROTEIN-RELATED"/>
    <property type="match status" value="1"/>
</dbReference>